<sequence length="71" mass="7852">MNRRHIGARLALAAFVPIFAIVVTDHRPAQMPSLAVGERHIELDLSAFGARAHFSTSFVRGVADHAKFERN</sequence>
<name>A0A8T4IEK3_9SPHN</name>
<dbReference type="AlphaFoldDB" id="A0A8T4IEK3"/>
<protein>
    <submittedName>
        <fullName evidence="1">Uncharacterized protein</fullName>
    </submittedName>
</protein>
<gene>
    <name evidence="1" type="ORF">J7S20_13085</name>
</gene>
<proteinExistence type="predicted"/>
<reference evidence="1" key="1">
    <citation type="submission" date="2021-04" db="EMBL/GenBank/DDBJ databases">
        <title>Ouciella asimina sp. nov., isolated from the surface seawater in the hydrothermal field of Okinawa Trough.</title>
        <authorList>
            <person name="Shuang W."/>
        </authorList>
    </citation>
    <scope>NUCLEOTIDE SEQUENCE</scope>
    <source>
        <strain evidence="1">LXI357</strain>
    </source>
</reference>
<evidence type="ECO:0000313" key="2">
    <source>
        <dbReference type="Proteomes" id="UP000676996"/>
    </source>
</evidence>
<organism evidence="1 2">
    <name type="scientific">Stakelama marina</name>
    <dbReference type="NCBI Taxonomy" id="2826939"/>
    <lineage>
        <taxon>Bacteria</taxon>
        <taxon>Pseudomonadati</taxon>
        <taxon>Pseudomonadota</taxon>
        <taxon>Alphaproteobacteria</taxon>
        <taxon>Sphingomonadales</taxon>
        <taxon>Sphingomonadaceae</taxon>
        <taxon>Stakelama</taxon>
    </lineage>
</organism>
<dbReference type="EMBL" id="JAGRQC010000004">
    <property type="protein sequence ID" value="MBR0553438.1"/>
    <property type="molecule type" value="Genomic_DNA"/>
</dbReference>
<dbReference type="RefSeq" id="WP_284054702.1">
    <property type="nucleotide sequence ID" value="NZ_JAGRQC010000004.1"/>
</dbReference>
<accession>A0A8T4IEK3</accession>
<comment type="caution">
    <text evidence="1">The sequence shown here is derived from an EMBL/GenBank/DDBJ whole genome shotgun (WGS) entry which is preliminary data.</text>
</comment>
<keyword evidence="2" id="KW-1185">Reference proteome</keyword>
<evidence type="ECO:0000313" key="1">
    <source>
        <dbReference type="EMBL" id="MBR0553438.1"/>
    </source>
</evidence>
<dbReference type="Proteomes" id="UP000676996">
    <property type="component" value="Unassembled WGS sequence"/>
</dbReference>